<evidence type="ECO:0000256" key="1">
    <source>
        <dbReference type="SAM" id="MobiDB-lite"/>
    </source>
</evidence>
<keyword evidence="3" id="KW-1185">Reference proteome</keyword>
<feature type="compositionally biased region" description="Basic and acidic residues" evidence="1">
    <location>
        <begin position="91"/>
        <end position="104"/>
    </location>
</feature>
<gene>
    <name evidence="2" type="ORF">EYF80_026357</name>
</gene>
<feature type="region of interest" description="Disordered" evidence="1">
    <location>
        <begin position="13"/>
        <end position="40"/>
    </location>
</feature>
<sequence length="167" mass="18356">MGIHAAALVFQREEEPGNNSQAHHDSPTWSSHSLPHSSIPPGMISEVRAACIRASWRTTPSRETRPEASITGERGNGADRAALFIRQAGPSREEKVVSHRHCDSRQTTPHHSRTAKTENEERNTVVKVVTFQCESAHAQDHEDSAFLRAAKCSLTGEQRAIRAPHAG</sequence>
<dbReference type="EMBL" id="SRLO01000273">
    <property type="protein sequence ID" value="TNN63401.1"/>
    <property type="molecule type" value="Genomic_DNA"/>
</dbReference>
<protein>
    <submittedName>
        <fullName evidence="2">Uncharacterized protein</fullName>
    </submittedName>
</protein>
<dbReference type="Proteomes" id="UP000314294">
    <property type="component" value="Unassembled WGS sequence"/>
</dbReference>
<reference evidence="2 3" key="1">
    <citation type="submission" date="2019-03" db="EMBL/GenBank/DDBJ databases">
        <title>First draft genome of Liparis tanakae, snailfish: a comprehensive survey of snailfish specific genes.</title>
        <authorList>
            <person name="Kim W."/>
            <person name="Song I."/>
            <person name="Jeong J.-H."/>
            <person name="Kim D."/>
            <person name="Kim S."/>
            <person name="Ryu S."/>
            <person name="Song J.Y."/>
            <person name="Lee S.K."/>
        </authorList>
    </citation>
    <scope>NUCLEOTIDE SEQUENCE [LARGE SCALE GENOMIC DNA]</scope>
    <source>
        <tissue evidence="2">Muscle</tissue>
    </source>
</reference>
<comment type="caution">
    <text evidence="2">The sequence shown here is derived from an EMBL/GenBank/DDBJ whole genome shotgun (WGS) entry which is preliminary data.</text>
</comment>
<dbReference type="AlphaFoldDB" id="A0A4Z2HCP7"/>
<organism evidence="2 3">
    <name type="scientific">Liparis tanakae</name>
    <name type="common">Tanaka's snailfish</name>
    <dbReference type="NCBI Taxonomy" id="230148"/>
    <lineage>
        <taxon>Eukaryota</taxon>
        <taxon>Metazoa</taxon>
        <taxon>Chordata</taxon>
        <taxon>Craniata</taxon>
        <taxon>Vertebrata</taxon>
        <taxon>Euteleostomi</taxon>
        <taxon>Actinopterygii</taxon>
        <taxon>Neopterygii</taxon>
        <taxon>Teleostei</taxon>
        <taxon>Neoteleostei</taxon>
        <taxon>Acanthomorphata</taxon>
        <taxon>Eupercaria</taxon>
        <taxon>Perciformes</taxon>
        <taxon>Cottioidei</taxon>
        <taxon>Cottales</taxon>
        <taxon>Liparidae</taxon>
        <taxon>Liparis</taxon>
    </lineage>
</organism>
<evidence type="ECO:0000313" key="3">
    <source>
        <dbReference type="Proteomes" id="UP000314294"/>
    </source>
</evidence>
<feature type="region of interest" description="Disordered" evidence="1">
    <location>
        <begin position="58"/>
        <end position="121"/>
    </location>
</feature>
<proteinExistence type="predicted"/>
<evidence type="ECO:0000313" key="2">
    <source>
        <dbReference type="EMBL" id="TNN63401.1"/>
    </source>
</evidence>
<accession>A0A4Z2HCP7</accession>
<name>A0A4Z2HCP7_9TELE</name>
<feature type="compositionally biased region" description="Low complexity" evidence="1">
    <location>
        <begin position="27"/>
        <end position="40"/>
    </location>
</feature>